<reference evidence="2" key="1">
    <citation type="submission" date="2021-01" db="EMBL/GenBank/DDBJ databases">
        <authorList>
            <consortium name="Genoscope - CEA"/>
            <person name="William W."/>
        </authorList>
    </citation>
    <scope>NUCLEOTIDE SEQUENCE</scope>
</reference>
<feature type="region of interest" description="Disordered" evidence="1">
    <location>
        <begin position="54"/>
        <end position="75"/>
    </location>
</feature>
<dbReference type="Proteomes" id="UP000688137">
    <property type="component" value="Unassembled WGS sequence"/>
</dbReference>
<dbReference type="OMA" id="FRRMEFQ"/>
<dbReference type="EMBL" id="CAJJDM010000074">
    <property type="protein sequence ID" value="CAD8084153.1"/>
    <property type="molecule type" value="Genomic_DNA"/>
</dbReference>
<feature type="compositionally biased region" description="Polar residues" evidence="1">
    <location>
        <begin position="142"/>
        <end position="160"/>
    </location>
</feature>
<gene>
    <name evidence="2" type="ORF">PPRIM_AZ9-3.1.T0710203</name>
</gene>
<comment type="caution">
    <text evidence="2">The sequence shown here is derived from an EMBL/GenBank/DDBJ whole genome shotgun (WGS) entry which is preliminary data.</text>
</comment>
<accession>A0A8S1N384</accession>
<proteinExistence type="predicted"/>
<dbReference type="AlphaFoldDB" id="A0A8S1N384"/>
<evidence type="ECO:0000256" key="1">
    <source>
        <dbReference type="SAM" id="MobiDB-lite"/>
    </source>
</evidence>
<evidence type="ECO:0000313" key="3">
    <source>
        <dbReference type="Proteomes" id="UP000688137"/>
    </source>
</evidence>
<feature type="compositionally biased region" description="Low complexity" evidence="1">
    <location>
        <begin position="168"/>
        <end position="184"/>
    </location>
</feature>
<organism evidence="2 3">
    <name type="scientific">Paramecium primaurelia</name>
    <dbReference type="NCBI Taxonomy" id="5886"/>
    <lineage>
        <taxon>Eukaryota</taxon>
        <taxon>Sar</taxon>
        <taxon>Alveolata</taxon>
        <taxon>Ciliophora</taxon>
        <taxon>Intramacronucleata</taxon>
        <taxon>Oligohymenophorea</taxon>
        <taxon>Peniculida</taxon>
        <taxon>Parameciidae</taxon>
        <taxon>Paramecium</taxon>
    </lineage>
</organism>
<feature type="region of interest" description="Disordered" evidence="1">
    <location>
        <begin position="142"/>
        <end position="187"/>
    </location>
</feature>
<name>A0A8S1N384_PARPR</name>
<sequence length="344" mass="40496">MIKGKNNHRRAQSNNDFQQIISSKITGVSEQNSHKNLHKNQSFGNMLFQIPEQTDVGSSTEQSHHSEKKNCINDQLQSSKKNYSQDQKENLINSNSCTNIISSIQYMIKSSHPIKEIAQKTLNNDSQSKKKHLSFTNELQKKNSQILHQSNKIDISSSLTPERKKTDNNNSKQNSYKYKSDQQQIDGQEKQKIELSNFLLNNLLKADQKKKSNVEQQDSFRRMEFQMNKIQKDISKIKKRQDELDVFNRNIQNQLFDFISESRKYQDYGYQSLQKLEQLEQITRRNEESIKILKQKLFNNEIQQVTTTKNHENNINFGNISSYKQELDIQKKISDFKYINKQYN</sequence>
<keyword evidence="3" id="KW-1185">Reference proteome</keyword>
<feature type="compositionally biased region" description="Basic and acidic residues" evidence="1">
    <location>
        <begin position="62"/>
        <end position="71"/>
    </location>
</feature>
<protein>
    <submittedName>
        <fullName evidence="2">Uncharacterized protein</fullName>
    </submittedName>
</protein>
<evidence type="ECO:0000313" key="2">
    <source>
        <dbReference type="EMBL" id="CAD8084153.1"/>
    </source>
</evidence>